<feature type="transmembrane region" description="Helical" evidence="6">
    <location>
        <begin position="283"/>
        <end position="307"/>
    </location>
</feature>
<keyword evidence="4 6" id="KW-1133">Transmembrane helix</keyword>
<dbReference type="eggNOG" id="COG2814">
    <property type="taxonomic scope" value="Bacteria"/>
</dbReference>
<evidence type="ECO:0000313" key="9">
    <source>
        <dbReference type="Proteomes" id="UP000027345"/>
    </source>
</evidence>
<keyword evidence="3 6" id="KW-0812">Transmembrane</keyword>
<evidence type="ECO:0000256" key="5">
    <source>
        <dbReference type="ARBA" id="ARBA00023136"/>
    </source>
</evidence>
<dbReference type="Proteomes" id="UP000027345">
    <property type="component" value="Unassembled WGS sequence"/>
</dbReference>
<dbReference type="RefSeq" id="WP_043778539.1">
    <property type="nucleotide sequence ID" value="NZ_JMQI01000021.1"/>
</dbReference>
<dbReference type="EMBL" id="JMQI01000021">
    <property type="protein sequence ID" value="KDN22185.1"/>
    <property type="molecule type" value="Genomic_DNA"/>
</dbReference>
<evidence type="ECO:0000259" key="7">
    <source>
        <dbReference type="PROSITE" id="PS50850"/>
    </source>
</evidence>
<dbReference type="GO" id="GO:0022857">
    <property type="term" value="F:transmembrane transporter activity"/>
    <property type="evidence" value="ECO:0007669"/>
    <property type="project" value="InterPro"/>
</dbReference>
<name>A0A066U547_9PSEU</name>
<dbReference type="InterPro" id="IPR036259">
    <property type="entry name" value="MFS_trans_sf"/>
</dbReference>
<comment type="subcellular location">
    <subcellularLocation>
        <location evidence="1">Cell membrane</location>
        <topology evidence="1">Multi-pass membrane protein</topology>
    </subcellularLocation>
</comment>
<dbReference type="InterPro" id="IPR020846">
    <property type="entry name" value="MFS_dom"/>
</dbReference>
<feature type="transmembrane region" description="Helical" evidence="6">
    <location>
        <begin position="319"/>
        <end position="340"/>
    </location>
</feature>
<dbReference type="PANTHER" id="PTHR43124">
    <property type="entry name" value="PURINE EFFLUX PUMP PBUE"/>
    <property type="match status" value="1"/>
</dbReference>
<feature type="transmembrane region" description="Helical" evidence="6">
    <location>
        <begin position="102"/>
        <end position="123"/>
    </location>
</feature>
<keyword evidence="2" id="KW-1003">Cell membrane</keyword>
<dbReference type="PANTHER" id="PTHR43124:SF3">
    <property type="entry name" value="CHLORAMPHENICOL EFFLUX PUMP RV0191"/>
    <property type="match status" value="1"/>
</dbReference>
<dbReference type="InterPro" id="IPR050189">
    <property type="entry name" value="MFS_Efflux_Transporters"/>
</dbReference>
<dbReference type="Gene3D" id="1.20.1250.20">
    <property type="entry name" value="MFS general substrate transporter like domains"/>
    <property type="match status" value="1"/>
</dbReference>
<protein>
    <submittedName>
        <fullName evidence="8">Transporter</fullName>
    </submittedName>
</protein>
<proteinExistence type="predicted"/>
<dbReference type="GO" id="GO:0005886">
    <property type="term" value="C:plasma membrane"/>
    <property type="evidence" value="ECO:0007669"/>
    <property type="project" value="UniProtKB-SubCell"/>
</dbReference>
<feature type="transmembrane region" description="Helical" evidence="6">
    <location>
        <begin position="45"/>
        <end position="65"/>
    </location>
</feature>
<accession>A0A066U547</accession>
<evidence type="ECO:0000256" key="2">
    <source>
        <dbReference type="ARBA" id="ARBA00022475"/>
    </source>
</evidence>
<evidence type="ECO:0000256" key="4">
    <source>
        <dbReference type="ARBA" id="ARBA00022989"/>
    </source>
</evidence>
<sequence length="377" mass="37672">MNAPPPRWPAVFAVTVGIFAVVTTEILPIGLLNPIAAGFGVPAGTAGWTMTVPGFVAAPLVTVAAGRIDRRLVLGGLLVLLAAAGFLAAAAPAFWVLLAARFLVGVVIGGFWSIGAGLAPRLVGTAAAARATSVIFAAVPLGSVLGVPLGTLVGQLAGWRTAFLLLGVLSLGTAAAIVVLAPPLPPTEATRLTVLSGLMRRRGVRSGLLVTFLVVLAHFGTYTYVTPLLRDVVRPEALSGYLLAYGAAGIAGTFLAGRHRAGFAIAAVVIAAAVFALPHTGPIGALVTLVAWGAAYGAVPVCSQAWFAREAPDAPEAATVLFTSSFQATLSAGALAGGFVVDAVSVPAVMTCGGVAALLAAAAIRGARGIPAATGRR</sequence>
<feature type="transmembrane region" description="Helical" evidence="6">
    <location>
        <begin position="237"/>
        <end position="256"/>
    </location>
</feature>
<feature type="transmembrane region" description="Helical" evidence="6">
    <location>
        <begin position="206"/>
        <end position="225"/>
    </location>
</feature>
<feature type="transmembrane region" description="Helical" evidence="6">
    <location>
        <begin position="346"/>
        <end position="367"/>
    </location>
</feature>
<evidence type="ECO:0000256" key="6">
    <source>
        <dbReference type="SAM" id="Phobius"/>
    </source>
</evidence>
<comment type="caution">
    <text evidence="8">The sequence shown here is derived from an EMBL/GenBank/DDBJ whole genome shotgun (WGS) entry which is preliminary data.</text>
</comment>
<dbReference type="STRING" id="287986.DV20_09720"/>
<evidence type="ECO:0000256" key="3">
    <source>
        <dbReference type="ARBA" id="ARBA00022692"/>
    </source>
</evidence>
<feature type="transmembrane region" description="Helical" evidence="6">
    <location>
        <begin position="163"/>
        <end position="185"/>
    </location>
</feature>
<reference evidence="8 9" key="1">
    <citation type="submission" date="2014-05" db="EMBL/GenBank/DDBJ databases">
        <title>Draft genome sequence of Amycolatopsis rifamycinica DSM 46095.</title>
        <authorList>
            <person name="Lal R."/>
            <person name="Saxena A."/>
            <person name="Kumari R."/>
            <person name="Mukherjee U."/>
            <person name="Singh P."/>
            <person name="Sangwan N."/>
            <person name="Mahato N.K."/>
        </authorList>
    </citation>
    <scope>NUCLEOTIDE SEQUENCE [LARGE SCALE GENOMIC DNA]</scope>
    <source>
        <strain evidence="8 9">DSM 46095</strain>
    </source>
</reference>
<feature type="transmembrane region" description="Helical" evidence="6">
    <location>
        <begin position="261"/>
        <end position="277"/>
    </location>
</feature>
<organism evidence="8 9">
    <name type="scientific">Amycolatopsis rifamycinica</name>
    <dbReference type="NCBI Taxonomy" id="287986"/>
    <lineage>
        <taxon>Bacteria</taxon>
        <taxon>Bacillati</taxon>
        <taxon>Actinomycetota</taxon>
        <taxon>Actinomycetes</taxon>
        <taxon>Pseudonocardiales</taxon>
        <taxon>Pseudonocardiaceae</taxon>
        <taxon>Amycolatopsis</taxon>
    </lineage>
</organism>
<dbReference type="PROSITE" id="PS50850">
    <property type="entry name" value="MFS"/>
    <property type="match status" value="1"/>
</dbReference>
<evidence type="ECO:0000313" key="8">
    <source>
        <dbReference type="EMBL" id="KDN22185.1"/>
    </source>
</evidence>
<dbReference type="Pfam" id="PF07690">
    <property type="entry name" value="MFS_1"/>
    <property type="match status" value="1"/>
</dbReference>
<feature type="transmembrane region" description="Helical" evidence="6">
    <location>
        <begin position="135"/>
        <end position="157"/>
    </location>
</feature>
<dbReference type="SUPFAM" id="SSF103473">
    <property type="entry name" value="MFS general substrate transporter"/>
    <property type="match status" value="1"/>
</dbReference>
<dbReference type="OrthoDB" id="9814237at2"/>
<feature type="transmembrane region" description="Helical" evidence="6">
    <location>
        <begin position="72"/>
        <end position="96"/>
    </location>
</feature>
<feature type="domain" description="Major facilitator superfamily (MFS) profile" evidence="7">
    <location>
        <begin position="1"/>
        <end position="377"/>
    </location>
</feature>
<gene>
    <name evidence="8" type="ORF">DV20_09720</name>
</gene>
<dbReference type="AlphaFoldDB" id="A0A066U547"/>
<keyword evidence="5 6" id="KW-0472">Membrane</keyword>
<evidence type="ECO:0000256" key="1">
    <source>
        <dbReference type="ARBA" id="ARBA00004651"/>
    </source>
</evidence>
<dbReference type="InterPro" id="IPR011701">
    <property type="entry name" value="MFS"/>
</dbReference>
<keyword evidence="9" id="KW-1185">Reference proteome</keyword>
<feature type="transmembrane region" description="Helical" evidence="6">
    <location>
        <begin position="12"/>
        <end position="33"/>
    </location>
</feature>
<dbReference type="CDD" id="cd17324">
    <property type="entry name" value="MFS_NepI_like"/>
    <property type="match status" value="1"/>
</dbReference>